<protein>
    <submittedName>
        <fullName evidence="4">DUF4211 domain-containing protein</fullName>
    </submittedName>
</protein>
<feature type="region of interest" description="Disordered" evidence="1">
    <location>
        <begin position="1129"/>
        <end position="1174"/>
    </location>
</feature>
<keyword evidence="3" id="KW-1185">Reference proteome</keyword>
<feature type="region of interest" description="Disordered" evidence="1">
    <location>
        <begin position="1089"/>
        <end position="1110"/>
    </location>
</feature>
<proteinExistence type="predicted"/>
<dbReference type="Pfam" id="PF13926">
    <property type="entry name" value="DUF4211"/>
    <property type="match status" value="1"/>
</dbReference>
<feature type="region of interest" description="Disordered" evidence="1">
    <location>
        <begin position="293"/>
        <end position="325"/>
    </location>
</feature>
<evidence type="ECO:0000256" key="1">
    <source>
        <dbReference type="SAM" id="MobiDB-lite"/>
    </source>
</evidence>
<reference evidence="4" key="1">
    <citation type="submission" date="2022-11" db="UniProtKB">
        <authorList>
            <consortium name="WormBaseParasite"/>
        </authorList>
    </citation>
    <scope>IDENTIFICATION</scope>
</reference>
<feature type="compositionally biased region" description="Low complexity" evidence="1">
    <location>
        <begin position="296"/>
        <end position="306"/>
    </location>
</feature>
<feature type="region of interest" description="Disordered" evidence="1">
    <location>
        <begin position="151"/>
        <end position="227"/>
    </location>
</feature>
<dbReference type="InterPro" id="IPR025451">
    <property type="entry name" value="DUF4211"/>
</dbReference>
<feature type="domain" description="DUF4211" evidence="2">
    <location>
        <begin position="1356"/>
        <end position="1464"/>
    </location>
</feature>
<feature type="compositionally biased region" description="Basic residues" evidence="1">
    <location>
        <begin position="1153"/>
        <end position="1166"/>
    </location>
</feature>
<evidence type="ECO:0000313" key="4">
    <source>
        <dbReference type="WBParaSite" id="ACRNAN_Path_1592.g6185.t1"/>
    </source>
</evidence>
<feature type="compositionally biased region" description="Basic residues" evidence="1">
    <location>
        <begin position="1132"/>
        <end position="1143"/>
    </location>
</feature>
<dbReference type="PANTHER" id="PTHR14689">
    <property type="entry name" value="PHORBOL-ESTER_DAG-TYPE DOMAIN-CONTAINING PROTEIN"/>
    <property type="match status" value="1"/>
</dbReference>
<feature type="compositionally biased region" description="Polar residues" evidence="1">
    <location>
        <begin position="627"/>
        <end position="640"/>
    </location>
</feature>
<feature type="compositionally biased region" description="Low complexity" evidence="1">
    <location>
        <begin position="188"/>
        <end position="204"/>
    </location>
</feature>
<dbReference type="PANTHER" id="PTHR14689:SF0">
    <property type="entry name" value="COILED-COIL DOMAIN-CONTAINING PROTEIN 82"/>
    <property type="match status" value="1"/>
</dbReference>
<feature type="compositionally biased region" description="Polar residues" evidence="1">
    <location>
        <begin position="151"/>
        <end position="168"/>
    </location>
</feature>
<evidence type="ECO:0000313" key="3">
    <source>
        <dbReference type="Proteomes" id="UP000887540"/>
    </source>
</evidence>
<feature type="region of interest" description="Disordered" evidence="1">
    <location>
        <begin position="482"/>
        <end position="558"/>
    </location>
</feature>
<feature type="compositionally biased region" description="Polar residues" evidence="1">
    <location>
        <begin position="802"/>
        <end position="813"/>
    </location>
</feature>
<name>A0A914C3D4_9BILA</name>
<feature type="compositionally biased region" description="Polar residues" evidence="1">
    <location>
        <begin position="205"/>
        <end position="222"/>
    </location>
</feature>
<organism evidence="3 4">
    <name type="scientific">Acrobeloides nanus</name>
    <dbReference type="NCBI Taxonomy" id="290746"/>
    <lineage>
        <taxon>Eukaryota</taxon>
        <taxon>Metazoa</taxon>
        <taxon>Ecdysozoa</taxon>
        <taxon>Nematoda</taxon>
        <taxon>Chromadorea</taxon>
        <taxon>Rhabditida</taxon>
        <taxon>Tylenchina</taxon>
        <taxon>Cephalobomorpha</taxon>
        <taxon>Cephaloboidea</taxon>
        <taxon>Cephalobidae</taxon>
        <taxon>Acrobeloides</taxon>
    </lineage>
</organism>
<feature type="compositionally biased region" description="Polar residues" evidence="1">
    <location>
        <begin position="482"/>
        <end position="499"/>
    </location>
</feature>
<feature type="region of interest" description="Disordered" evidence="1">
    <location>
        <begin position="624"/>
        <end position="656"/>
    </location>
</feature>
<dbReference type="WBParaSite" id="ACRNAN_Path_1592.g6185.t1">
    <property type="protein sequence ID" value="ACRNAN_Path_1592.g6185.t1"/>
    <property type="gene ID" value="ACRNAN_Path_1592.g6185"/>
</dbReference>
<feature type="compositionally biased region" description="Polar residues" evidence="1">
    <location>
        <begin position="847"/>
        <end position="856"/>
    </location>
</feature>
<dbReference type="Proteomes" id="UP000887540">
    <property type="component" value="Unplaced"/>
</dbReference>
<feature type="compositionally biased region" description="Polar residues" evidence="1">
    <location>
        <begin position="536"/>
        <end position="553"/>
    </location>
</feature>
<sequence length="1570" mass="172980">MEPQNTSSHHLLPSGFPTASFPAQFAGLNTDSSNVSSPLFMSTLQQLSGLSGSAAAGFLPPSTKLPLGNQFPTDLANVQWNPQQAAWLDPTKMAAMLPMYGVLQSAVVGETQLGSISVMEQSLKNQASLAAAAAVCTPTTLDALRFAQKSVDQPTNSITPDANENSSKTEIHGVSMSPARRANSRLQSTPAPASIASSPMTSSAGNVTPHSCNYSASTSHPASNEMMHVDSPIDHQHRNFLPNTNQFSPTLTAKNPMQSQSALYNYPSSSKNSLASDQVNSLQAEAFRVLARRNSKNSSSVQSSLSMDQNPLAFGSNRNSTSKEPVSDYDFSMLELADFEAFMGKEALNALESFPHTSQHPSTSASLSKTRAVSDRVFVSIFRSAAAGFLPPSTKLPLGNQFPTDLANVQWNPQQAAWLDPTKMAAMLPMYGVLQSAVVGETQLGSISVMEQSLKNQASLAAAAAVCTPTTLDALRFAQKSVDQPTNSITPDANENSSKTDIHGVSMSPARRANSRLQSTPAPASIASSPMTSSAGNVTPHSCNYSASTSHPASNEMMHVDSPIDHQHRNFLPNTNQFSPTLAAKNPMQSQSALYNYPSSSKNSLASDQVNSLQAEAFRVLARRNSKNSSSVQPSLSMDQNPLAFGSNRNSTSKEPISDYDFSMLELADFEAFMGKEALNALESFPHASQHPSTSASLSKTRAVSERQNPNKTSLSSISPRKSQHREEELAHVDKELDRLVSLAAKKDATTSFQPTPFDPFKYLKNTSTIASSTSKQAKLNPVNFTPPESPSRNSDDEDSVSSKLSTSLGAETSRQDSSQHRPDRVLSRPSTSSSTPFSSLLPGSSAASTSMSQPLNKKPVHPESLKAKQPMRPPISQTPSARIFSERRPSATSITRPAPSASVQPLLFIPKQQATSSKLPVYKQSTKVPVYKQKASSGLIPSANEKKIEEKPKADDAFSFTDDEEGDAQLLPPIAKAPIQNMIATQKANEVLVKMAIETATKETIKNEPKKSLNVEVITSEEPATPTISKGHTKSTIAEQIRLRQKHSLELFFVQSESTDDTAAAISSTAKELQPMPFLIPNEKPAIIKKDPSPCPSKTSNEESTSLQEEAKFIPKLVIKLKRETDDIVEKHKKKKKRKHKDRDHEWEGSEHHKKKKKKKHKHNRKDSVSYEAHVMSENDEDYTRRRLSDASLSRKMHSLEHWQEHEERYNENEMHDFASTSRNGNLEAFVNSRLSQFGPAHGDLPKGTFVVAKADIFKSDCSLWRVDNQNLLQKFPPVTDWVTSNPCYKNSSTYSGWCDQIADGYLTVGVKYHKQTRIETIVEPEIPISDLFPAITEEIPIQNGIGDDAMDEEPVQDTIQMTKDVLRSHIKTFVNALLQHTISMSFLQSVKHGNDWNYLCALNEVEKMNVSGKQKVKEKVKWIERFANEIEKYVEFTTFEIDCPDELCQACGEKKVTKVGQFFHLLNYNYETLEIISDKENGAGSPLQAIEFLICSTCAHLAFTFHKLHHMRFIVFKRCEEKMECLSLEKPDLTPDALVHLCMSKRTWLNQIVNEYVEIWKRVQLNDL</sequence>
<feature type="compositionally biased region" description="Polar residues" evidence="1">
    <location>
        <begin position="1097"/>
        <end position="1109"/>
    </location>
</feature>
<feature type="compositionally biased region" description="Basic and acidic residues" evidence="1">
    <location>
        <begin position="814"/>
        <end position="827"/>
    </location>
</feature>
<feature type="compositionally biased region" description="Polar residues" evidence="1">
    <location>
        <begin position="690"/>
        <end position="721"/>
    </location>
</feature>
<evidence type="ECO:0000259" key="2">
    <source>
        <dbReference type="Pfam" id="PF13926"/>
    </source>
</evidence>
<feature type="compositionally biased region" description="Low complexity" evidence="1">
    <location>
        <begin position="519"/>
        <end position="535"/>
    </location>
</feature>
<feature type="compositionally biased region" description="Low complexity" evidence="1">
    <location>
        <begin position="828"/>
        <end position="846"/>
    </location>
</feature>
<feature type="region of interest" description="Disordered" evidence="1">
    <location>
        <begin position="685"/>
        <end position="730"/>
    </location>
</feature>
<accession>A0A914C3D4</accession>
<dbReference type="GO" id="GO:0005634">
    <property type="term" value="C:nucleus"/>
    <property type="evidence" value="ECO:0007669"/>
    <property type="project" value="TreeGrafter"/>
</dbReference>
<feature type="region of interest" description="Disordered" evidence="1">
    <location>
        <begin position="772"/>
        <end position="899"/>
    </location>
</feature>